<dbReference type="FunCoup" id="A0A507B5X3">
    <property type="interactions" value="30"/>
</dbReference>
<feature type="domain" description="Tag1-like fifth Ig-like" evidence="3">
    <location>
        <begin position="464"/>
        <end position="576"/>
    </location>
</feature>
<dbReference type="Pfam" id="PF22786">
    <property type="entry name" value="Tag1_C"/>
    <property type="match status" value="1"/>
</dbReference>
<sequence length="588" mass="63985">MPKYNITKMNFEEITLPGQDVEAMAAEIRLSAFNKYPVEVDIPELSFEVLIPDCNSRDPYIIVADATTSQVAVRPRTEVVAEVHGVIRELSESLVKACPNSDSSPLDLLLKRYMSGGDATVFVRGKRGTQSDTPNWVSEILSSVTVPVPFPGRTFDNLIEDFSLTDVHFTLPDPLAEPDDPDANPKVSGSIVVTAGLPSEMNFDINVTNVRATADVFYRAKKLGELNLRKWQHANSTREEATDDHHATLKIQSQITDAPLNVTDGDVLSDVVQALLFGEKKVLLGVRAHVDVMVKTVLGQLVLKDVPAEGEIPVKPVARGALDELHPGIEDLQILDTTEKSISLQASVNLSNPTPYSAHIPSISIHIVNNGSILGEAMARGLDVSVGNNSNLVVQARWDPTMSGGEGARAGRTLLSEYLSGSNASITLKMHKHSIPGQPLLCEALSRFNITVNIPRLELPGGAEDDRPRFIRDAIFHLVSSTATFTLASPLQQNTLYIDSVNATAFYNHTEPVATINHDLPVAVVPGLSQTPKLPVDWSLDSVGREKLREALGGTLKLDAKADIAVRLGHWQEVVWYEGQGINARVRL</sequence>
<feature type="domain" description="Tag1 C-terminal" evidence="1">
    <location>
        <begin position="201"/>
        <end position="315"/>
    </location>
</feature>
<dbReference type="Pfam" id="PF26150">
    <property type="entry name" value="LEA-2_4"/>
    <property type="match status" value="1"/>
</dbReference>
<name>A0A507B5X3_9PEZI</name>
<dbReference type="Pfam" id="PF26153">
    <property type="entry name" value="LEA-2L_5"/>
    <property type="match status" value="1"/>
</dbReference>
<dbReference type="Proteomes" id="UP000319257">
    <property type="component" value="Unassembled WGS sequence"/>
</dbReference>
<evidence type="ECO:0000313" key="4">
    <source>
        <dbReference type="EMBL" id="TPX15213.1"/>
    </source>
</evidence>
<dbReference type="OrthoDB" id="5596576at2759"/>
<proteinExistence type="predicted"/>
<dbReference type="GeneID" id="41972218"/>
<gene>
    <name evidence="4" type="ORF">E0L32_004771</name>
</gene>
<dbReference type="InterPro" id="IPR059065">
    <property type="entry name" value="Ig_Tag1-like_4th"/>
</dbReference>
<dbReference type="PANTHER" id="PTHR35895">
    <property type="entry name" value="CHROMOSOME 16, WHOLE GENOME SHOTGUN SEQUENCE"/>
    <property type="match status" value="1"/>
</dbReference>
<organism evidence="4 5">
    <name type="scientific">Thyridium curvatum</name>
    <dbReference type="NCBI Taxonomy" id="1093900"/>
    <lineage>
        <taxon>Eukaryota</taxon>
        <taxon>Fungi</taxon>
        <taxon>Dikarya</taxon>
        <taxon>Ascomycota</taxon>
        <taxon>Pezizomycotina</taxon>
        <taxon>Sordariomycetes</taxon>
        <taxon>Sordariomycetidae</taxon>
        <taxon>Thyridiales</taxon>
        <taxon>Thyridiaceae</taxon>
        <taxon>Thyridium</taxon>
    </lineage>
</organism>
<dbReference type="RefSeq" id="XP_030996924.1">
    <property type="nucleotide sequence ID" value="XM_031139218.1"/>
</dbReference>
<comment type="caution">
    <text evidence="4">The sequence shown here is derived from an EMBL/GenBank/DDBJ whole genome shotgun (WGS) entry which is preliminary data.</text>
</comment>
<evidence type="ECO:0000259" key="2">
    <source>
        <dbReference type="Pfam" id="PF26150"/>
    </source>
</evidence>
<dbReference type="GO" id="GO:0000329">
    <property type="term" value="C:fungal-type vacuole membrane"/>
    <property type="evidence" value="ECO:0007669"/>
    <property type="project" value="InterPro"/>
</dbReference>
<evidence type="ECO:0000259" key="3">
    <source>
        <dbReference type="Pfam" id="PF26153"/>
    </source>
</evidence>
<dbReference type="PANTHER" id="PTHR35895:SF3">
    <property type="entry name" value="PRE-RRNA PROCESSING PROTEIN"/>
    <property type="match status" value="1"/>
</dbReference>
<keyword evidence="5" id="KW-1185">Reference proteome</keyword>
<accession>A0A507B5X3</accession>
<feature type="domain" description="Tag1-like fourth Ig-like" evidence="2">
    <location>
        <begin position="326"/>
        <end position="439"/>
    </location>
</feature>
<dbReference type="InterPro" id="IPR046368">
    <property type="entry name" value="Tag1"/>
</dbReference>
<dbReference type="InterPro" id="IPR059066">
    <property type="entry name" value="Ig_Tag1-like_5th"/>
</dbReference>
<evidence type="ECO:0000259" key="1">
    <source>
        <dbReference type="Pfam" id="PF22786"/>
    </source>
</evidence>
<dbReference type="AlphaFoldDB" id="A0A507B5X3"/>
<dbReference type="InParanoid" id="A0A507B5X3"/>
<dbReference type="EMBL" id="SKBQ01000023">
    <property type="protein sequence ID" value="TPX15213.1"/>
    <property type="molecule type" value="Genomic_DNA"/>
</dbReference>
<reference evidence="4 5" key="1">
    <citation type="submission" date="2019-06" db="EMBL/GenBank/DDBJ databases">
        <title>Draft genome sequence of the filamentous fungus Phialemoniopsis curvata isolated from diesel fuel.</title>
        <authorList>
            <person name="Varaljay V.A."/>
            <person name="Lyon W.J."/>
            <person name="Crouch A.L."/>
            <person name="Drake C.E."/>
            <person name="Hollomon J.M."/>
            <person name="Nadeau L.J."/>
            <person name="Nunn H.S."/>
            <person name="Stevenson B.S."/>
            <person name="Bojanowski C.L."/>
            <person name="Crookes-Goodson W.J."/>
        </authorList>
    </citation>
    <scope>NUCLEOTIDE SEQUENCE [LARGE SCALE GENOMIC DNA]</scope>
    <source>
        <strain evidence="4 5">D216</strain>
    </source>
</reference>
<evidence type="ECO:0000313" key="5">
    <source>
        <dbReference type="Proteomes" id="UP000319257"/>
    </source>
</evidence>
<protein>
    <submittedName>
        <fullName evidence="4">Uncharacterized protein</fullName>
    </submittedName>
</protein>
<dbReference type="STRING" id="1093900.A0A507B5X3"/>
<dbReference type="InterPro" id="IPR055011">
    <property type="entry name" value="Tag1_C"/>
</dbReference>